<evidence type="ECO:0000313" key="2">
    <source>
        <dbReference type="Proteomes" id="UP001419910"/>
    </source>
</evidence>
<dbReference type="InterPro" id="IPR050509">
    <property type="entry name" value="CoA-transferase_III"/>
</dbReference>
<dbReference type="Pfam" id="PF02515">
    <property type="entry name" value="CoA_transf_3"/>
    <property type="match status" value="1"/>
</dbReference>
<dbReference type="InterPro" id="IPR044855">
    <property type="entry name" value="CoA-Trfase_III_dom3_sf"/>
</dbReference>
<name>A0ABU9Y671_9SPHN</name>
<dbReference type="Proteomes" id="UP001419910">
    <property type="component" value="Unassembled WGS sequence"/>
</dbReference>
<dbReference type="SUPFAM" id="SSF89796">
    <property type="entry name" value="CoA-transferase family III (CaiB/BaiF)"/>
    <property type="match status" value="1"/>
</dbReference>
<evidence type="ECO:0000313" key="1">
    <source>
        <dbReference type="EMBL" id="MEN2791318.1"/>
    </source>
</evidence>
<gene>
    <name evidence="1" type="ORF">ABC974_16910</name>
</gene>
<organism evidence="1 2">
    <name type="scientific">Sphingomonas oligophenolica</name>
    <dbReference type="NCBI Taxonomy" id="301154"/>
    <lineage>
        <taxon>Bacteria</taxon>
        <taxon>Pseudomonadati</taxon>
        <taxon>Pseudomonadota</taxon>
        <taxon>Alphaproteobacteria</taxon>
        <taxon>Sphingomonadales</taxon>
        <taxon>Sphingomonadaceae</taxon>
        <taxon>Sphingomonas</taxon>
    </lineage>
</organism>
<accession>A0ABU9Y671</accession>
<dbReference type="Gene3D" id="3.40.50.10540">
    <property type="entry name" value="Crotonobetainyl-coa:carnitine coa-transferase, domain 1"/>
    <property type="match status" value="1"/>
</dbReference>
<protein>
    <submittedName>
        <fullName evidence="1">CaiB/BaiF CoA-transferase family protein</fullName>
    </submittedName>
</protein>
<dbReference type="PANTHER" id="PTHR48228:SF5">
    <property type="entry name" value="ALPHA-METHYLACYL-COA RACEMASE"/>
    <property type="match status" value="1"/>
</dbReference>
<proteinExistence type="predicted"/>
<reference evidence="1 2" key="1">
    <citation type="submission" date="2024-05" db="EMBL/GenBank/DDBJ databases">
        <authorList>
            <person name="Liu Q."/>
            <person name="Xin Y.-H."/>
        </authorList>
    </citation>
    <scope>NUCLEOTIDE SEQUENCE [LARGE SCALE GENOMIC DNA]</scope>
    <source>
        <strain evidence="1 2">CGMCC 1.10181</strain>
    </source>
</reference>
<dbReference type="RefSeq" id="WP_343892428.1">
    <property type="nucleotide sequence ID" value="NZ_BAAAEH010000059.1"/>
</dbReference>
<dbReference type="Gene3D" id="3.30.1540.10">
    <property type="entry name" value="formyl-coa transferase, domain 3"/>
    <property type="match status" value="1"/>
</dbReference>
<dbReference type="InterPro" id="IPR003673">
    <property type="entry name" value="CoA-Trfase_fam_III"/>
</dbReference>
<comment type="caution">
    <text evidence="1">The sequence shown here is derived from an EMBL/GenBank/DDBJ whole genome shotgun (WGS) entry which is preliminary data.</text>
</comment>
<dbReference type="EMBL" id="JBDIME010000016">
    <property type="protein sequence ID" value="MEN2791318.1"/>
    <property type="molecule type" value="Genomic_DNA"/>
</dbReference>
<dbReference type="InterPro" id="IPR023606">
    <property type="entry name" value="CoA-Trfase_III_dom_1_sf"/>
</dbReference>
<dbReference type="PANTHER" id="PTHR48228">
    <property type="entry name" value="SUCCINYL-COA--D-CITRAMALATE COA-TRANSFERASE"/>
    <property type="match status" value="1"/>
</dbReference>
<sequence length="390" mass="41252">MHSDTPASGGARGPLAGVRIIEIAALGPAPFAGMMLADHGADVIRIDRLTLGPLTIDPQHDILNRSRRSLALDLKSSAAVDLVRRLCASADGLIEGYRPGVMERLGLGPEILLAANPRLVYGRMTGWGQDGPYATTAGHDINYIALSGALHAVGRAGEQPTPPLNLVGDFGGGGMMLAFGMLAALLAASRTGQGQVVDCAMVDGSAVLMAMIYSLRANGLWADKRGVNLLDSGAPFYDTYETADGHFVSVGAIEPQFFAELLQRAGIPDDVARLQQNDPASWPRLRAALKDRIKARTRAEWCEILEGTDSCFAPVLSLSEAPHHPHNRHRQNFLTVDGMIQPAPAPRYSGTPTAVPQSMTSGSDVSEAVLLELGVSTAEIANLRASGVLR</sequence>
<keyword evidence="2" id="KW-1185">Reference proteome</keyword>